<dbReference type="EMBL" id="SWBO01000003">
    <property type="protein sequence ID" value="TKC02045.1"/>
    <property type="molecule type" value="Genomic_DNA"/>
</dbReference>
<proteinExistence type="predicted"/>
<dbReference type="RefSeq" id="WP_136876007.1">
    <property type="nucleotide sequence ID" value="NZ_SWBO01000003.1"/>
</dbReference>
<dbReference type="OrthoDB" id="5873496at2"/>
<comment type="caution">
    <text evidence="2">The sequence shown here is derived from an EMBL/GenBank/DDBJ whole genome shotgun (WGS) entry which is preliminary data.</text>
</comment>
<dbReference type="Proteomes" id="UP000310477">
    <property type="component" value="Unassembled WGS sequence"/>
</dbReference>
<evidence type="ECO:0000313" key="3">
    <source>
        <dbReference type="Proteomes" id="UP000310477"/>
    </source>
</evidence>
<evidence type="ECO:0000256" key="1">
    <source>
        <dbReference type="SAM" id="SignalP"/>
    </source>
</evidence>
<gene>
    <name evidence="2" type="ORF">FA045_07320</name>
</gene>
<evidence type="ECO:0000313" key="2">
    <source>
        <dbReference type="EMBL" id="TKC02045.1"/>
    </source>
</evidence>
<keyword evidence="3" id="KW-1185">Reference proteome</keyword>
<feature type="chain" id="PRO_5020221723" evidence="1">
    <location>
        <begin position="22"/>
        <end position="118"/>
    </location>
</feature>
<feature type="signal peptide" evidence="1">
    <location>
        <begin position="1"/>
        <end position="21"/>
    </location>
</feature>
<protein>
    <submittedName>
        <fullName evidence="2">Uncharacterized protein</fullName>
    </submittedName>
</protein>
<reference evidence="2 3" key="1">
    <citation type="submission" date="2019-04" db="EMBL/GenBank/DDBJ databases">
        <title>Pedobacter sp. AR-2-6 sp. nov., isolated from Arctic soil.</title>
        <authorList>
            <person name="Dahal R.H."/>
            <person name="Kim D.-U."/>
        </authorList>
    </citation>
    <scope>NUCLEOTIDE SEQUENCE [LARGE SCALE GENOMIC DNA]</scope>
    <source>
        <strain evidence="2 3">AR-2-6</strain>
    </source>
</reference>
<accession>A0A4U1C8W4</accession>
<keyword evidence="1" id="KW-0732">Signal</keyword>
<dbReference type="AlphaFoldDB" id="A0A4U1C8W4"/>
<organism evidence="2 3">
    <name type="scientific">Pedobacter cryotolerans</name>
    <dbReference type="NCBI Taxonomy" id="2571270"/>
    <lineage>
        <taxon>Bacteria</taxon>
        <taxon>Pseudomonadati</taxon>
        <taxon>Bacteroidota</taxon>
        <taxon>Sphingobacteriia</taxon>
        <taxon>Sphingobacteriales</taxon>
        <taxon>Sphingobacteriaceae</taxon>
        <taxon>Pedobacter</taxon>
    </lineage>
</organism>
<sequence>MKKLIVLSAIAACLAFSEVKAQTVNGVRLSEIRAEYIEISEFRRYLGEKTFIYLEYGQKIEFARANAVIKDDDGKDLEFNSLIDCVNKLRNYGYELFETYVLKYNEGNPVKYYILKKK</sequence>
<name>A0A4U1C8W4_9SPHI</name>